<dbReference type="Proteomes" id="UP001209755">
    <property type="component" value="Unassembled WGS sequence"/>
</dbReference>
<dbReference type="Gene3D" id="3.30.43.10">
    <property type="entry name" value="Uridine Diphospho-n-acetylenolpyruvylglucosamine Reductase, domain 2"/>
    <property type="match status" value="1"/>
</dbReference>
<protein>
    <submittedName>
        <fullName evidence="5">FAD/FMN-containing dehydrogenase</fullName>
    </submittedName>
</protein>
<dbReference type="Gene3D" id="3.30.70.2740">
    <property type="match status" value="1"/>
</dbReference>
<evidence type="ECO:0000256" key="3">
    <source>
        <dbReference type="ARBA" id="ARBA00022827"/>
    </source>
</evidence>
<dbReference type="PANTHER" id="PTHR43716">
    <property type="entry name" value="D-2-HYDROXYGLUTARATE DEHYDROGENASE, MITOCHONDRIAL"/>
    <property type="match status" value="1"/>
</dbReference>
<comment type="similarity">
    <text evidence="1">Belongs to the FAD-binding oxidoreductase/transferase type 4 family.</text>
</comment>
<dbReference type="SUPFAM" id="SSF56176">
    <property type="entry name" value="FAD-binding/transporter-associated domain-like"/>
    <property type="match status" value="1"/>
</dbReference>
<evidence type="ECO:0000256" key="1">
    <source>
        <dbReference type="ARBA" id="ARBA00008000"/>
    </source>
</evidence>
<dbReference type="RefSeq" id="WP_264602126.1">
    <property type="nucleotide sequence ID" value="NZ_JAOQNS010000007.1"/>
</dbReference>
<proteinExistence type="inferred from homology"/>
<name>A0ABT3HDQ0_9HYPH</name>
<dbReference type="EMBL" id="JAOQNS010000007">
    <property type="protein sequence ID" value="MCW2308512.1"/>
    <property type="molecule type" value="Genomic_DNA"/>
</dbReference>
<dbReference type="InterPro" id="IPR016167">
    <property type="entry name" value="FAD-bd_PCMH_sub1"/>
</dbReference>
<evidence type="ECO:0000313" key="6">
    <source>
        <dbReference type="Proteomes" id="UP001209755"/>
    </source>
</evidence>
<keyword evidence="6" id="KW-1185">Reference proteome</keyword>
<dbReference type="InterPro" id="IPR016166">
    <property type="entry name" value="FAD-bd_PCMH"/>
</dbReference>
<evidence type="ECO:0000256" key="2">
    <source>
        <dbReference type="ARBA" id="ARBA00022630"/>
    </source>
</evidence>
<evidence type="ECO:0000313" key="5">
    <source>
        <dbReference type="EMBL" id="MCW2308512.1"/>
    </source>
</evidence>
<dbReference type="InterPro" id="IPR051264">
    <property type="entry name" value="FAD-oxidored/transferase_4"/>
</dbReference>
<dbReference type="Pfam" id="PF02913">
    <property type="entry name" value="FAD-oxidase_C"/>
    <property type="match status" value="1"/>
</dbReference>
<dbReference type="InterPro" id="IPR036318">
    <property type="entry name" value="FAD-bd_PCMH-like_sf"/>
</dbReference>
<dbReference type="Pfam" id="PF01565">
    <property type="entry name" value="FAD_binding_4"/>
    <property type="match status" value="1"/>
</dbReference>
<keyword evidence="2" id="KW-0285">Flavoprotein</keyword>
<evidence type="ECO:0000259" key="4">
    <source>
        <dbReference type="PROSITE" id="PS51387"/>
    </source>
</evidence>
<feature type="domain" description="FAD-binding PCMH-type" evidence="4">
    <location>
        <begin position="47"/>
        <end position="232"/>
    </location>
</feature>
<dbReference type="InterPro" id="IPR004113">
    <property type="entry name" value="FAD-bd_oxidored_4_C"/>
</dbReference>
<dbReference type="Gene3D" id="3.30.70.2190">
    <property type="match status" value="1"/>
</dbReference>
<reference evidence="6" key="1">
    <citation type="submission" date="2023-07" db="EMBL/GenBank/DDBJ databases">
        <title>Genome sequencing of Purple Non-Sulfur Bacteria from various extreme environments.</title>
        <authorList>
            <person name="Mayer M."/>
        </authorList>
    </citation>
    <scope>NUCLEOTIDE SEQUENCE [LARGE SCALE GENOMIC DNA]</scope>
    <source>
        <strain evidence="6">DSM 17935</strain>
    </source>
</reference>
<dbReference type="InterPro" id="IPR016171">
    <property type="entry name" value="Vanillyl_alc_oxidase_C-sub2"/>
</dbReference>
<dbReference type="Gene3D" id="3.30.465.10">
    <property type="match status" value="1"/>
</dbReference>
<dbReference type="PANTHER" id="PTHR43716:SF2">
    <property type="entry name" value="BLL6224 PROTEIN"/>
    <property type="match status" value="1"/>
</dbReference>
<dbReference type="InterPro" id="IPR016169">
    <property type="entry name" value="FAD-bd_PCMH_sub2"/>
</dbReference>
<organism evidence="5 6">
    <name type="scientific">Rhodobium gokarnense</name>
    <dbReference type="NCBI Taxonomy" id="364296"/>
    <lineage>
        <taxon>Bacteria</taxon>
        <taxon>Pseudomonadati</taxon>
        <taxon>Pseudomonadota</taxon>
        <taxon>Alphaproteobacteria</taxon>
        <taxon>Hyphomicrobiales</taxon>
        <taxon>Rhodobiaceae</taxon>
        <taxon>Rhodobium</taxon>
    </lineage>
</organism>
<sequence>MSTPSPSLALSEPSSLVAELQALLGPKGLITDPAEMEPFVVDWRGRKRGQALGVALPATTMEVSAAVRLATAAGVPVFPQGGNTGLCYGAVPGSGGPGNAPGLVIALNRMNKVREIDRTANLMTVDAGVILANAHEEAAAVGRQVPMYLGSEGSAQIGGLISTNAGGTGVVRYGPMRDLVAGVEVVLADGRVLSDLAGLKKNNTGYDLKHCFVGAEGTLGIVTGAALRMFPELRSEANAWVSVKDPADALTLLSRLQDDCDPYIQAFELLSASEVDIAFRHVPGLRLPFETTPVWNLMIELGSPDGDLDLHARFESFLAAAYEDGLVEDGFLAQSKAQAEEIWRVRHSLSEANKKEGVGVVLDISIRNSRVAEFIGRADRIAAESFPEAEVVVVSHLGDGNVHYILMFPHDYWQGLGSEDARDAKADEVMVAFHDVAAALGGSFSAEHGVGRKLTGELQRLCDPLRYEMMKRMKAAFDPGNLMNPGVLFGD</sequence>
<accession>A0ABT3HDQ0</accession>
<keyword evidence="3" id="KW-0274">FAD</keyword>
<dbReference type="InterPro" id="IPR016164">
    <property type="entry name" value="FAD-linked_Oxase-like_C"/>
</dbReference>
<dbReference type="SUPFAM" id="SSF55103">
    <property type="entry name" value="FAD-linked oxidases, C-terminal domain"/>
    <property type="match status" value="1"/>
</dbReference>
<dbReference type="Gene3D" id="1.10.45.10">
    <property type="entry name" value="Vanillyl-alcohol Oxidase, Chain A, domain 4"/>
    <property type="match status" value="1"/>
</dbReference>
<dbReference type="PROSITE" id="PS51387">
    <property type="entry name" value="FAD_PCMH"/>
    <property type="match status" value="1"/>
</dbReference>
<dbReference type="InterPro" id="IPR006094">
    <property type="entry name" value="Oxid_FAD_bind_N"/>
</dbReference>
<comment type="caution">
    <text evidence="5">The sequence shown here is derived from an EMBL/GenBank/DDBJ whole genome shotgun (WGS) entry which is preliminary data.</text>
</comment>
<gene>
    <name evidence="5" type="ORF">M2319_002854</name>
</gene>